<dbReference type="GO" id="GO:0030427">
    <property type="term" value="C:site of polarized growth"/>
    <property type="evidence" value="ECO:0007669"/>
    <property type="project" value="UniProtKB-ARBA"/>
</dbReference>
<dbReference type="Pfam" id="PF00566">
    <property type="entry name" value="RabGAP-TBC"/>
    <property type="match status" value="1"/>
</dbReference>
<dbReference type="SUPFAM" id="SSF47923">
    <property type="entry name" value="Ypt/Rab-GAP domain of gyp1p"/>
    <property type="match status" value="2"/>
</dbReference>
<dbReference type="SMART" id="SM00164">
    <property type="entry name" value="TBC"/>
    <property type="match status" value="1"/>
</dbReference>
<feature type="compositionally biased region" description="Polar residues" evidence="1">
    <location>
        <begin position="42"/>
        <end position="56"/>
    </location>
</feature>
<reference evidence="3" key="2">
    <citation type="journal article" name="BMC Genomics">
        <title>New genome assemblies reveal patterns of domestication and adaptation across Brettanomyces (Dekkera) species.</title>
        <authorList>
            <person name="Roach M.J."/>
            <person name="Borneman A.R."/>
        </authorList>
    </citation>
    <scope>NUCLEOTIDE SEQUENCE</scope>
    <source>
        <strain evidence="3">UCD 2041</strain>
    </source>
</reference>
<organism evidence="3 4">
    <name type="scientific">Dekkera bruxellensis</name>
    <name type="common">Brettanomyces custersii</name>
    <dbReference type="NCBI Taxonomy" id="5007"/>
    <lineage>
        <taxon>Eukaryota</taxon>
        <taxon>Fungi</taxon>
        <taxon>Dikarya</taxon>
        <taxon>Ascomycota</taxon>
        <taxon>Saccharomycotina</taxon>
        <taxon>Pichiomycetes</taxon>
        <taxon>Pichiales</taxon>
        <taxon>Pichiaceae</taxon>
        <taxon>Brettanomyces</taxon>
    </lineage>
</organism>
<dbReference type="EMBL" id="CP063136">
    <property type="protein sequence ID" value="QOU21569.1"/>
    <property type="molecule type" value="Genomic_DNA"/>
</dbReference>
<dbReference type="InterPro" id="IPR035969">
    <property type="entry name" value="Rab-GAP_TBC_sf"/>
</dbReference>
<evidence type="ECO:0000313" key="3">
    <source>
        <dbReference type="EMBL" id="QOU21569.1"/>
    </source>
</evidence>
<dbReference type="InterPro" id="IPR000195">
    <property type="entry name" value="Rab-GAP-TBC_dom"/>
</dbReference>
<dbReference type="GO" id="GO:0031267">
    <property type="term" value="F:small GTPase binding"/>
    <property type="evidence" value="ECO:0007669"/>
    <property type="project" value="TreeGrafter"/>
</dbReference>
<dbReference type="GeneID" id="64573219"/>
<dbReference type="FunFam" id="1.10.8.270:FF:000016">
    <property type="entry name" value="TBC1 domain family member 2A"/>
    <property type="match status" value="1"/>
</dbReference>
<dbReference type="PANTHER" id="PTHR47219:SF20">
    <property type="entry name" value="TBC1 DOMAIN FAMILY MEMBER 2B"/>
    <property type="match status" value="1"/>
</dbReference>
<dbReference type="PANTHER" id="PTHR47219">
    <property type="entry name" value="RAB GTPASE-ACTIVATING PROTEIN 1-LIKE"/>
    <property type="match status" value="1"/>
</dbReference>
<evidence type="ECO:0000259" key="2">
    <source>
        <dbReference type="PROSITE" id="PS50086"/>
    </source>
</evidence>
<dbReference type="KEGG" id="bbrx:BRETT_001294"/>
<dbReference type="Proteomes" id="UP000663131">
    <property type="component" value="Chromosome 8"/>
</dbReference>
<evidence type="ECO:0000256" key="1">
    <source>
        <dbReference type="SAM" id="MobiDB-lite"/>
    </source>
</evidence>
<dbReference type="GO" id="GO:0005096">
    <property type="term" value="F:GTPase activator activity"/>
    <property type="evidence" value="ECO:0007669"/>
    <property type="project" value="TreeGrafter"/>
</dbReference>
<evidence type="ECO:0000313" key="4">
    <source>
        <dbReference type="Proteomes" id="UP000663131"/>
    </source>
</evidence>
<dbReference type="RefSeq" id="XP_041138062.1">
    <property type="nucleotide sequence ID" value="XM_041279848.1"/>
</dbReference>
<name>A0A871R6R2_DEKBR</name>
<gene>
    <name evidence="3" type="ORF">BRETT_001294</name>
</gene>
<protein>
    <recommendedName>
        <fullName evidence="2">Rab-GAP TBC domain-containing protein</fullName>
    </recommendedName>
</protein>
<sequence length="680" mass="77970">MFRHVSGNMVGFASTPNLRDSLKHRVPESTAMGYNKGGESSMGINQGLGQAAQNSREQYDEAFDFTGNRLQQPARNRYSHSKEPSGSTTYNVLEYYCNGDEDGDVGGDAGKVPSRGSKVDLLDSANGQEVAAEMPEKQHKQISKDNKYGEDTMVYSGTDEPFTFISAENMSSVDSSSGGTVPKRAKTRHITKKESYASLQKSRSSFELVRSEMNKSMVAEEGEGHGHVGRKPLMMNLVRGTSKNRILQSKQDRYGFKKTSTFVSEEEYNGWWKKYSKYLIRRKRKWEKMMARNGLAVDQSGAPKRFPPRSSNLARFVHKGIPAEWRGVAWFYFARGNEKLRQNQGVYDRLVDQTIDIINDDTEAIEKDLHRTFPENVHFKNIQKVDPATGEHTEEESVLLQTLRRVLKCFARYKPSIGYCQSLNFIAGLLLMFMDEEKAFWMLVIISERYLPGIHDLNLEGVNVHQGVLMLCLRQYLPEIWRLIVDTSDGKCQEGSNSFLYDLPTLSFCTTSWFMSIFIGVLPIETTLRVWDCLFYDSSRTIFQIALTIFKLMQPELKKIVQRTSHGDTDVLSSELFRTIQNFPKKILDANTLMAECFTDSRFGGLTQKEVLKCKQYVIDSRSRYRSLVVKRSAMGLKEEDRRELMENSEKLESDKIGLKTLNWNGRLNHRMRKLHHRHR</sequence>
<accession>A0A871R6R2</accession>
<dbReference type="Gene3D" id="1.10.472.80">
    <property type="entry name" value="Ypt/Rab-GAP domain of gyp1p, domain 3"/>
    <property type="match status" value="1"/>
</dbReference>
<dbReference type="AlphaFoldDB" id="A0A871R6R2"/>
<feature type="region of interest" description="Disordered" evidence="1">
    <location>
        <begin position="29"/>
        <end position="56"/>
    </location>
</feature>
<proteinExistence type="predicted"/>
<reference evidence="3" key="1">
    <citation type="submission" date="2020-10" db="EMBL/GenBank/DDBJ databases">
        <authorList>
            <person name="Palmer J.M."/>
        </authorList>
    </citation>
    <scope>NUCLEOTIDE SEQUENCE</scope>
    <source>
        <strain evidence="3">UCD 2041</strain>
    </source>
</reference>
<dbReference type="OrthoDB" id="294251at2759"/>
<dbReference type="Gene3D" id="1.10.8.270">
    <property type="entry name" value="putative rabgap domain of human tbc1 domain family member 14 like domains"/>
    <property type="match status" value="1"/>
</dbReference>
<feature type="region of interest" description="Disordered" evidence="1">
    <location>
        <begin position="171"/>
        <end position="194"/>
    </location>
</feature>
<dbReference type="InterPro" id="IPR050302">
    <property type="entry name" value="Rab_GAP_TBC_domain"/>
</dbReference>
<feature type="domain" description="Rab-GAP TBC" evidence="2">
    <location>
        <begin position="320"/>
        <end position="538"/>
    </location>
</feature>
<dbReference type="PROSITE" id="PS50086">
    <property type="entry name" value="TBC_RABGAP"/>
    <property type="match status" value="1"/>
</dbReference>